<dbReference type="Gene3D" id="3.40.630.110">
    <property type="entry name" value="GNAT acetyltransferase-like"/>
    <property type="match status" value="1"/>
</dbReference>
<evidence type="ECO:0000313" key="1">
    <source>
        <dbReference type="EMBL" id="KXU13461.1"/>
    </source>
</evidence>
<name>A0A139RFF2_STROR</name>
<comment type="caution">
    <text evidence="1">The sequence shown here is derived from an EMBL/GenBank/DDBJ whole genome shotgun (WGS) entry which is preliminary data.</text>
</comment>
<dbReference type="InterPro" id="IPR027365">
    <property type="entry name" value="GNAT_acetyltra_YdfB-like"/>
</dbReference>
<dbReference type="AlphaFoldDB" id="A0A139RFF2"/>
<dbReference type="EMBL" id="LQZE01000364">
    <property type="protein sequence ID" value="KXU13461.1"/>
    <property type="molecule type" value="Genomic_DNA"/>
</dbReference>
<dbReference type="InterPro" id="IPR042573">
    <property type="entry name" value="GNAT_acetyltra_N"/>
</dbReference>
<reference evidence="1 2" key="1">
    <citation type="submission" date="2016-01" db="EMBL/GenBank/DDBJ databases">
        <title>Highly variable Streptococcus oralis are common among viridans streptococci isolated from primates.</title>
        <authorList>
            <person name="Denapaite D."/>
            <person name="Rieger M."/>
            <person name="Koendgen S."/>
            <person name="Brueckner R."/>
            <person name="Ochigava I."/>
            <person name="Kappeler P."/>
            <person name="Maetz-Rensing K."/>
            <person name="Leendertz F."/>
            <person name="Hakenbeck R."/>
        </authorList>
    </citation>
    <scope>NUCLEOTIDE SEQUENCE [LARGE SCALE GENOMIC DNA]</scope>
    <source>
        <strain evidence="1 2">DD17</strain>
    </source>
</reference>
<dbReference type="Pfam" id="PF12746">
    <property type="entry name" value="GNAT_acetyltran"/>
    <property type="match status" value="1"/>
</dbReference>
<organism evidence="1 2">
    <name type="scientific">Streptococcus oralis</name>
    <dbReference type="NCBI Taxonomy" id="1303"/>
    <lineage>
        <taxon>Bacteria</taxon>
        <taxon>Bacillati</taxon>
        <taxon>Bacillota</taxon>
        <taxon>Bacilli</taxon>
        <taxon>Lactobacillales</taxon>
        <taxon>Streptococcaceae</taxon>
        <taxon>Streptococcus</taxon>
    </lineage>
</organism>
<protein>
    <submittedName>
        <fullName evidence="1">Acetyltransferase</fullName>
    </submittedName>
</protein>
<dbReference type="Proteomes" id="UP000072989">
    <property type="component" value="Unassembled WGS sequence"/>
</dbReference>
<accession>A0A139RFF2</accession>
<dbReference type="PATRIC" id="fig|1303.87.peg.2060"/>
<gene>
    <name evidence="1" type="ORF">SORDD17_01724</name>
</gene>
<proteinExistence type="predicted"/>
<evidence type="ECO:0000313" key="2">
    <source>
        <dbReference type="Proteomes" id="UP000072989"/>
    </source>
</evidence>
<keyword evidence="1" id="KW-0808">Transferase</keyword>
<dbReference type="GO" id="GO:0016740">
    <property type="term" value="F:transferase activity"/>
    <property type="evidence" value="ECO:0007669"/>
    <property type="project" value="UniProtKB-KW"/>
</dbReference>
<sequence length="103" mass="12456">MELFKTWKKNMVLYGLKSQIGTVYQNSDRTTSFYDVGNFLYLAGESNSRFWEDFVRKYGLDYKIIISENTNWQDFLHRKVELNSFTRYSFKDKANFQVEFLMI</sequence>